<evidence type="ECO:0000313" key="3">
    <source>
        <dbReference type="Proteomes" id="UP000299102"/>
    </source>
</evidence>
<dbReference type="AlphaFoldDB" id="A0A4C1ZP20"/>
<evidence type="ECO:0000256" key="1">
    <source>
        <dbReference type="SAM" id="MobiDB-lite"/>
    </source>
</evidence>
<feature type="region of interest" description="Disordered" evidence="1">
    <location>
        <begin position="309"/>
        <end position="340"/>
    </location>
</feature>
<keyword evidence="3" id="KW-1185">Reference proteome</keyword>
<evidence type="ECO:0000313" key="2">
    <source>
        <dbReference type="EMBL" id="GBP90226.1"/>
    </source>
</evidence>
<gene>
    <name evidence="2" type="ORF">EVAR_21334_1</name>
</gene>
<proteinExistence type="predicted"/>
<dbReference type="Proteomes" id="UP000299102">
    <property type="component" value="Unassembled WGS sequence"/>
</dbReference>
<protein>
    <submittedName>
        <fullName evidence="2">Uncharacterized protein</fullName>
    </submittedName>
</protein>
<feature type="region of interest" description="Disordered" evidence="1">
    <location>
        <begin position="110"/>
        <end position="140"/>
    </location>
</feature>
<comment type="caution">
    <text evidence="2">The sequence shown here is derived from an EMBL/GenBank/DDBJ whole genome shotgun (WGS) entry which is preliminary data.</text>
</comment>
<organism evidence="2 3">
    <name type="scientific">Eumeta variegata</name>
    <name type="common">Bagworm moth</name>
    <name type="synonym">Eumeta japonica</name>
    <dbReference type="NCBI Taxonomy" id="151549"/>
    <lineage>
        <taxon>Eukaryota</taxon>
        <taxon>Metazoa</taxon>
        <taxon>Ecdysozoa</taxon>
        <taxon>Arthropoda</taxon>
        <taxon>Hexapoda</taxon>
        <taxon>Insecta</taxon>
        <taxon>Pterygota</taxon>
        <taxon>Neoptera</taxon>
        <taxon>Endopterygota</taxon>
        <taxon>Lepidoptera</taxon>
        <taxon>Glossata</taxon>
        <taxon>Ditrysia</taxon>
        <taxon>Tineoidea</taxon>
        <taxon>Psychidae</taxon>
        <taxon>Oiketicinae</taxon>
        <taxon>Eumeta</taxon>
    </lineage>
</organism>
<sequence length="434" mass="49692">MNTITKFIRVDYPSPRDWILSSQTKVTAARAKNSPYTRRLLFSYKYKCRRKECARGDPGSRPSRVYGALEFNVTQFWRTPRRPTLTLAYAMHSQRSRERVVTRNESIVDGTYTKTGHPRSRRCVGLDRSSGTSSAEGSCRRSAKRESRYSIIFASANRSRKFVTRIQTLGRSVGASTDERPRSIGSLRPPERYLKLDNARRISLDSRSLTKQKYRGIFFITGIVTEVNRRRDVRGRRREAARGRPAHGLDDFLRSICLLCAYKVLLLSAKTPLRYRKSSTVQNLLGFTSLRTLESRVLIKSNGVARVPDQNSSRARFEGGPRRRRRRCGRRSRAVGPPSSRTVRYFSRHPLFYVSRRSVRTRRGKKLKSSSTRVQNTQYVDRVVPRNGSFDRNRDAARTAHVAGGTSDLSLHVAASAARSGTELWWLPRRRRGG</sequence>
<feature type="compositionally biased region" description="Basic residues" evidence="1">
    <location>
        <begin position="322"/>
        <end position="333"/>
    </location>
</feature>
<dbReference type="EMBL" id="BGZK01002067">
    <property type="protein sequence ID" value="GBP90226.1"/>
    <property type="molecule type" value="Genomic_DNA"/>
</dbReference>
<accession>A0A4C1ZP20</accession>
<reference evidence="2 3" key="1">
    <citation type="journal article" date="2019" name="Commun. Biol.">
        <title>The bagworm genome reveals a unique fibroin gene that provides high tensile strength.</title>
        <authorList>
            <person name="Kono N."/>
            <person name="Nakamura H."/>
            <person name="Ohtoshi R."/>
            <person name="Tomita M."/>
            <person name="Numata K."/>
            <person name="Arakawa K."/>
        </authorList>
    </citation>
    <scope>NUCLEOTIDE SEQUENCE [LARGE SCALE GENOMIC DNA]</scope>
</reference>
<name>A0A4C1ZP20_EUMVA</name>